<dbReference type="EMBL" id="SHNO01000001">
    <property type="protein sequence ID" value="MCX2978924.1"/>
    <property type="molecule type" value="Genomic_DNA"/>
</dbReference>
<organism evidence="4 5">
    <name type="scientific">Candidatus Marimicrobium litorale</name>
    <dbReference type="NCBI Taxonomy" id="2518991"/>
    <lineage>
        <taxon>Bacteria</taxon>
        <taxon>Pseudomonadati</taxon>
        <taxon>Pseudomonadota</taxon>
        <taxon>Gammaproteobacteria</taxon>
        <taxon>Cellvibrionales</taxon>
        <taxon>Halieaceae</taxon>
        <taxon>Marimicrobium</taxon>
    </lineage>
</organism>
<comment type="caution">
    <text evidence="4">The sequence shown here is derived from an EMBL/GenBank/DDBJ whole genome shotgun (WGS) entry which is preliminary data.</text>
</comment>
<evidence type="ECO:0000256" key="1">
    <source>
        <dbReference type="SAM" id="SignalP"/>
    </source>
</evidence>
<dbReference type="InterPro" id="IPR037049">
    <property type="entry name" value="DUF1214_C_sf"/>
</dbReference>
<dbReference type="PANTHER" id="PTHR36509:SF3">
    <property type="entry name" value="SIGNAL PEPTIDE PROTEIN"/>
    <property type="match status" value="1"/>
</dbReference>
<dbReference type="Pfam" id="PF06863">
    <property type="entry name" value="DUF1254"/>
    <property type="match status" value="1"/>
</dbReference>
<name>A0ABT3T9F7_9GAMM</name>
<feature type="chain" id="PRO_5045603458" evidence="1">
    <location>
        <begin position="27"/>
        <end position="539"/>
    </location>
</feature>
<dbReference type="InterPro" id="IPR010679">
    <property type="entry name" value="DUF1254"/>
</dbReference>
<dbReference type="Gene3D" id="1.10.3360.10">
    <property type="entry name" value="VPA0735-like domain"/>
    <property type="match status" value="1"/>
</dbReference>
<dbReference type="SUPFAM" id="SSF160935">
    <property type="entry name" value="VPA0735-like"/>
    <property type="match status" value="1"/>
</dbReference>
<keyword evidence="5" id="KW-1185">Reference proteome</keyword>
<proteinExistence type="predicted"/>
<feature type="domain" description="DUF1214" evidence="2">
    <location>
        <begin position="414"/>
        <end position="522"/>
    </location>
</feature>
<protein>
    <submittedName>
        <fullName evidence="4">DUF1254 domain-containing protein</fullName>
    </submittedName>
</protein>
<accession>A0ABT3T9F7</accession>
<dbReference type="Pfam" id="PF06742">
    <property type="entry name" value="DUF1214"/>
    <property type="match status" value="1"/>
</dbReference>
<dbReference type="PANTHER" id="PTHR36509">
    <property type="entry name" value="BLL3101 PROTEIN"/>
    <property type="match status" value="1"/>
</dbReference>
<dbReference type="RefSeq" id="WP_279250618.1">
    <property type="nucleotide sequence ID" value="NZ_SHNO01000001.1"/>
</dbReference>
<evidence type="ECO:0000259" key="2">
    <source>
        <dbReference type="Pfam" id="PF06742"/>
    </source>
</evidence>
<dbReference type="Gene3D" id="2.60.40.1610">
    <property type="entry name" value="Domain of unknown function DUF1254"/>
    <property type="match status" value="1"/>
</dbReference>
<evidence type="ECO:0000313" key="5">
    <source>
        <dbReference type="Proteomes" id="UP001143304"/>
    </source>
</evidence>
<evidence type="ECO:0000313" key="4">
    <source>
        <dbReference type="EMBL" id="MCX2978924.1"/>
    </source>
</evidence>
<gene>
    <name evidence="4" type="ORF">EYC82_16380</name>
</gene>
<dbReference type="Gene3D" id="2.60.120.600">
    <property type="entry name" value="Domain of unknown function DUF1214, C-terminal domain"/>
    <property type="match status" value="1"/>
</dbReference>
<dbReference type="InterPro" id="IPR010621">
    <property type="entry name" value="DUF1214"/>
</dbReference>
<dbReference type="Proteomes" id="UP001143304">
    <property type="component" value="Unassembled WGS sequence"/>
</dbReference>
<sequence length="539" mass="60022">MTRIKKTLFAFVSMPIFLSGIQNTYAAGEDPTPGFKYKIPEHIMTPDKVETRIGELNFYDGIPTDETIATVYDNLDFYRGIEVFLNFIPATSIEGVRLGMKEIGADDYNEVIVFDDLMDSTPLFLTGNTDTVYALAMLDLERDGPTVVEIPAGAGPGTVNDAFFRFVVDMGAPGPDAMKGGTYIILPPDYEGDLQPTLNGMEDRGKDTRASVMIGGKETKAWIAQSTSYHNWLVLRGFLEDGKPEYAANMWRTGLKIYPLEDASDPKKMVFTNGSGIFFNTIHANDYAFYDELWNVLQKEPISFLDPELRGQAAAIGLQKGQPFAPDARMKAILEDSVAVGNATARAIWLKPRDESAYFFDDRKWYTGFIGKDYQWLKDGGMGGRNLDARTLFFYSATVNTPAMALEIPGVGSNYAFATEDASGAILDGSKRYKVNIPADAPAKDFWSFVVYDPQTRSELQIPGGTDYPSKNNERDKLVYNEDGSVDLYFGPTAPEGALRANWTETVPNKAWFALLRLYGPLQPWFDQTWKPSDLEQID</sequence>
<feature type="signal peptide" evidence="1">
    <location>
        <begin position="1"/>
        <end position="26"/>
    </location>
</feature>
<keyword evidence="1" id="KW-0732">Signal</keyword>
<reference evidence="4" key="1">
    <citation type="submission" date="2019-02" db="EMBL/GenBank/DDBJ databases">
        <authorList>
            <person name="Li S.-H."/>
        </authorList>
    </citation>
    <scope>NUCLEOTIDE SEQUENCE</scope>
    <source>
        <strain evidence="4">IMCC11814</strain>
    </source>
</reference>
<feature type="domain" description="DUF1254" evidence="3">
    <location>
        <begin position="109"/>
        <end position="259"/>
    </location>
</feature>
<dbReference type="InterPro" id="IPR037050">
    <property type="entry name" value="DUF1254_sf"/>
</dbReference>
<evidence type="ECO:0000259" key="3">
    <source>
        <dbReference type="Pfam" id="PF06863"/>
    </source>
</evidence>